<dbReference type="AlphaFoldDB" id="A0A1S9PGZ5"/>
<feature type="domain" description="Lipocalin-like" evidence="2">
    <location>
        <begin position="61"/>
        <end position="154"/>
    </location>
</feature>
<name>A0A1S9PGZ5_9SPHI</name>
<evidence type="ECO:0000313" key="4">
    <source>
        <dbReference type="Proteomes" id="UP000189739"/>
    </source>
</evidence>
<organism evidence="3 4">
    <name type="scientific">Mucilaginibacter pedocola</name>
    <dbReference type="NCBI Taxonomy" id="1792845"/>
    <lineage>
        <taxon>Bacteria</taxon>
        <taxon>Pseudomonadati</taxon>
        <taxon>Bacteroidota</taxon>
        <taxon>Sphingobacteriia</taxon>
        <taxon>Sphingobacteriales</taxon>
        <taxon>Sphingobacteriaceae</taxon>
        <taxon>Mucilaginibacter</taxon>
    </lineage>
</organism>
<comment type="caution">
    <text evidence="3">The sequence shown here is derived from an EMBL/GenBank/DDBJ whole genome shotgun (WGS) entry which is preliminary data.</text>
</comment>
<feature type="transmembrane region" description="Helical" evidence="1">
    <location>
        <begin position="21"/>
        <end position="42"/>
    </location>
</feature>
<evidence type="ECO:0000259" key="2">
    <source>
        <dbReference type="Pfam" id="PF13648"/>
    </source>
</evidence>
<keyword evidence="1" id="KW-0472">Membrane</keyword>
<keyword evidence="1" id="KW-0812">Transmembrane</keyword>
<dbReference type="EMBL" id="MBTF01000008">
    <property type="protein sequence ID" value="OOQ60211.1"/>
    <property type="molecule type" value="Genomic_DNA"/>
</dbReference>
<reference evidence="3 4" key="1">
    <citation type="submission" date="2016-07" db="EMBL/GenBank/DDBJ databases">
        <title>Genomic analysis of zinc-resistant bacterium Mucilaginibacter pedocola TBZ30.</title>
        <authorList>
            <person name="Huang J."/>
            <person name="Tang J."/>
        </authorList>
    </citation>
    <scope>NUCLEOTIDE SEQUENCE [LARGE SCALE GENOMIC DNA]</scope>
    <source>
        <strain evidence="3 4">TBZ30</strain>
    </source>
</reference>
<dbReference type="InterPro" id="IPR024311">
    <property type="entry name" value="Lipocalin-like"/>
</dbReference>
<dbReference type="Proteomes" id="UP000189739">
    <property type="component" value="Unassembled WGS sequence"/>
</dbReference>
<evidence type="ECO:0000313" key="3">
    <source>
        <dbReference type="EMBL" id="OOQ60211.1"/>
    </source>
</evidence>
<evidence type="ECO:0000256" key="1">
    <source>
        <dbReference type="SAM" id="Phobius"/>
    </source>
</evidence>
<gene>
    <name evidence="3" type="ORF">BC343_25990</name>
</gene>
<proteinExistence type="predicted"/>
<keyword evidence="1" id="KW-1133">Transmembrane helix</keyword>
<sequence length="177" mass="20115">MEVPKKEPFKEYYRHGLSLDSIYYFCFMKKNLLIAIAAFLIVGCSKNNNETPVIPLKDDIVATWASTSDIEVITKDGAYWNTFTIPGYVSLTFKNDGTGTKLWKDSLPRKFTYSISENIITFNFEEVPMPDGAVAVAFTEHLEVKSITANKLVLIYQDDVTQNGSLYHTVETQEFSR</sequence>
<accession>A0A1S9PGZ5</accession>
<protein>
    <recommendedName>
        <fullName evidence="2">Lipocalin-like domain-containing protein</fullName>
    </recommendedName>
</protein>
<dbReference type="STRING" id="1792845.BC343_25990"/>
<keyword evidence="4" id="KW-1185">Reference proteome</keyword>
<dbReference type="Pfam" id="PF13648">
    <property type="entry name" value="Lipocalin_4"/>
    <property type="match status" value="1"/>
</dbReference>